<proteinExistence type="predicted"/>
<dbReference type="AlphaFoldDB" id="A0A645ELY5"/>
<gene>
    <name evidence="1" type="ORF">SDC9_150251</name>
</gene>
<reference evidence="1" key="1">
    <citation type="submission" date="2019-08" db="EMBL/GenBank/DDBJ databases">
        <authorList>
            <person name="Kucharzyk K."/>
            <person name="Murdoch R.W."/>
            <person name="Higgins S."/>
            <person name="Loffler F."/>
        </authorList>
    </citation>
    <scope>NUCLEOTIDE SEQUENCE</scope>
</reference>
<protein>
    <submittedName>
        <fullName evidence="1">Uncharacterized protein</fullName>
    </submittedName>
</protein>
<comment type="caution">
    <text evidence="1">The sequence shown here is derived from an EMBL/GenBank/DDBJ whole genome shotgun (WGS) entry which is preliminary data.</text>
</comment>
<sequence length="143" mass="15688">MAALMRRPSASSQSCTDRISGSITFNPRCPRSTIRCFKDALIRTLSARIAQRPCQSMPTRPINYKALTRTHRIPTSCASAAHWSACPAPENPPWDASSRAVLACLSSIWTSAWKKCWAPPSANISRSKARKPSACARPSCWPS</sequence>
<evidence type="ECO:0000313" key="1">
    <source>
        <dbReference type="EMBL" id="MPN03028.1"/>
    </source>
</evidence>
<name>A0A645ELY5_9ZZZZ</name>
<dbReference type="EMBL" id="VSSQ01048977">
    <property type="protein sequence ID" value="MPN03028.1"/>
    <property type="molecule type" value="Genomic_DNA"/>
</dbReference>
<accession>A0A645ELY5</accession>
<organism evidence="1">
    <name type="scientific">bioreactor metagenome</name>
    <dbReference type="NCBI Taxonomy" id="1076179"/>
    <lineage>
        <taxon>unclassified sequences</taxon>
        <taxon>metagenomes</taxon>
        <taxon>ecological metagenomes</taxon>
    </lineage>
</organism>